<dbReference type="InterPro" id="IPR029044">
    <property type="entry name" value="Nucleotide-diphossugar_trans"/>
</dbReference>
<dbReference type="GO" id="GO:0016758">
    <property type="term" value="F:hexosyltransferase activity"/>
    <property type="evidence" value="ECO:0007669"/>
    <property type="project" value="UniProtKB-ARBA"/>
</dbReference>
<keyword evidence="3" id="KW-1185">Reference proteome</keyword>
<organism evidence="2 3">
    <name type="scientific">Chryseobacterium koreense CCUG 49689</name>
    <dbReference type="NCBI Taxonomy" id="1304281"/>
    <lineage>
        <taxon>Bacteria</taxon>
        <taxon>Pseudomonadati</taxon>
        <taxon>Bacteroidota</taxon>
        <taxon>Flavobacteriia</taxon>
        <taxon>Flavobacteriales</taxon>
        <taxon>Weeksellaceae</taxon>
        <taxon>Chryseobacterium group</taxon>
        <taxon>Chryseobacterium</taxon>
    </lineage>
</organism>
<dbReference type="Gene3D" id="3.90.550.10">
    <property type="entry name" value="Spore Coat Polysaccharide Biosynthesis Protein SpsA, Chain A"/>
    <property type="match status" value="1"/>
</dbReference>
<sequence>MNRPLFSILIAQYNNGQYFADCYHSIIAQTYPNWEVIIVDDCSTDDSVEQMKKLIGVDARFKLYQNDKNEGCGFTKRRLAELATGEICGFLDPDDVITEDAVSRMIENHIQNPEISIVYSDCIFCDDKLSKIHVIKSKPVNSNDPFFINYYAEIFAWTTFKKKFYDKTSGINAALKRAVDQDLVLRLYEVGEVIHLPETLYHYRQHEGGISTMSNRGKAKYWHWMVIMDAAKRRGVNYEQYFAEHVFQSQREKDLEKEISGYNRSFIFKVMRKLKFF</sequence>
<name>A0A0J7IX62_9FLAO</name>
<dbReference type="Pfam" id="PF00535">
    <property type="entry name" value="Glycos_transf_2"/>
    <property type="match status" value="1"/>
</dbReference>
<reference evidence="2 3" key="1">
    <citation type="journal article" date="2004" name="Int. J. Syst. Evol. Microbiol.">
        <title>Kaistella koreensis gen. nov., sp. nov., a novel member of the Chryseobacterium-Bergeyella-Riemerella branch.</title>
        <authorList>
            <person name="Kim M.K."/>
            <person name="Im W.T."/>
            <person name="Shin Y.K."/>
            <person name="Lim J.H."/>
            <person name="Kim S.H."/>
            <person name="Lee B.C."/>
            <person name="Park M.Y."/>
            <person name="Lee K.Y."/>
            <person name="Lee S.T."/>
        </authorList>
    </citation>
    <scope>NUCLEOTIDE SEQUENCE [LARGE SCALE GENOMIC DNA]</scope>
    <source>
        <strain evidence="2 3">CCUG 49689</strain>
    </source>
</reference>
<protein>
    <recommendedName>
        <fullName evidence="1">Glycosyltransferase 2-like domain-containing protein</fullName>
    </recommendedName>
</protein>
<dbReference type="PANTHER" id="PTHR22916:SF3">
    <property type="entry name" value="UDP-GLCNAC:BETAGAL BETA-1,3-N-ACETYLGLUCOSAMINYLTRANSFERASE-LIKE PROTEIN 1"/>
    <property type="match status" value="1"/>
</dbReference>
<proteinExistence type="predicted"/>
<feature type="domain" description="Glycosyltransferase 2-like" evidence="1">
    <location>
        <begin position="7"/>
        <end position="131"/>
    </location>
</feature>
<comment type="caution">
    <text evidence="2">The sequence shown here is derived from an EMBL/GenBank/DDBJ whole genome shotgun (WGS) entry which is preliminary data.</text>
</comment>
<accession>A0A0J7IX62</accession>
<dbReference type="Proteomes" id="UP000035900">
    <property type="component" value="Unassembled WGS sequence"/>
</dbReference>
<dbReference type="STRING" id="1304281.ACM44_12330"/>
<dbReference type="AlphaFoldDB" id="A0A0J7IX62"/>
<dbReference type="EMBL" id="LFNG01000019">
    <property type="protein sequence ID" value="KMQ70421.1"/>
    <property type="molecule type" value="Genomic_DNA"/>
</dbReference>
<evidence type="ECO:0000313" key="3">
    <source>
        <dbReference type="Proteomes" id="UP000035900"/>
    </source>
</evidence>
<dbReference type="OrthoDB" id="635429at2"/>
<gene>
    <name evidence="2" type="ORF">ACM44_12330</name>
</gene>
<dbReference type="PATRIC" id="fig|1304281.5.peg.2660"/>
<dbReference type="RefSeq" id="WP_048500356.1">
    <property type="nucleotide sequence ID" value="NZ_LFNG01000019.1"/>
</dbReference>
<evidence type="ECO:0000313" key="2">
    <source>
        <dbReference type="EMBL" id="KMQ70421.1"/>
    </source>
</evidence>
<evidence type="ECO:0000259" key="1">
    <source>
        <dbReference type="Pfam" id="PF00535"/>
    </source>
</evidence>
<dbReference type="PANTHER" id="PTHR22916">
    <property type="entry name" value="GLYCOSYLTRANSFERASE"/>
    <property type="match status" value="1"/>
</dbReference>
<dbReference type="InterPro" id="IPR001173">
    <property type="entry name" value="Glyco_trans_2-like"/>
</dbReference>
<dbReference type="SUPFAM" id="SSF53448">
    <property type="entry name" value="Nucleotide-diphospho-sugar transferases"/>
    <property type="match status" value="1"/>
</dbReference>